<evidence type="ECO:0000259" key="1">
    <source>
        <dbReference type="PROSITE" id="PS50943"/>
    </source>
</evidence>
<dbReference type="SUPFAM" id="SSF47413">
    <property type="entry name" value="lambda repressor-like DNA-binding domains"/>
    <property type="match status" value="1"/>
</dbReference>
<dbReference type="Pfam" id="PF01381">
    <property type="entry name" value="HTH_3"/>
    <property type="match status" value="1"/>
</dbReference>
<dbReference type="GO" id="GO:0003677">
    <property type="term" value="F:DNA binding"/>
    <property type="evidence" value="ECO:0007669"/>
    <property type="project" value="InterPro"/>
</dbReference>
<dbReference type="Gene3D" id="1.10.260.40">
    <property type="entry name" value="lambda repressor-like DNA-binding domains"/>
    <property type="match status" value="1"/>
</dbReference>
<proteinExistence type="predicted"/>
<protein>
    <submittedName>
        <fullName evidence="2">Helix-turn-helix domain protein</fullName>
    </submittedName>
</protein>
<dbReference type="PROSITE" id="PS50943">
    <property type="entry name" value="HTH_CROC1"/>
    <property type="match status" value="1"/>
</dbReference>
<sequence length="65" mass="7436">MRILLADYMYKNNLTTRQVSIMTGIPKSTINKIANEQISPRLDTLELLAKGLKIHISDLYESDNK</sequence>
<feature type="domain" description="HTH cro/C1-type" evidence="1">
    <location>
        <begin position="11"/>
        <end position="59"/>
    </location>
</feature>
<accession>A0A8S5N4X3</accession>
<dbReference type="InterPro" id="IPR010982">
    <property type="entry name" value="Lambda_DNA-bd_dom_sf"/>
</dbReference>
<dbReference type="SMART" id="SM00530">
    <property type="entry name" value="HTH_XRE"/>
    <property type="match status" value="1"/>
</dbReference>
<dbReference type="InterPro" id="IPR001387">
    <property type="entry name" value="Cro/C1-type_HTH"/>
</dbReference>
<dbReference type="CDD" id="cd00093">
    <property type="entry name" value="HTH_XRE"/>
    <property type="match status" value="1"/>
</dbReference>
<dbReference type="EMBL" id="BK015068">
    <property type="protein sequence ID" value="DAD89697.1"/>
    <property type="molecule type" value="Genomic_DNA"/>
</dbReference>
<reference evidence="2" key="1">
    <citation type="journal article" date="2021" name="Proc. Natl. Acad. Sci. U.S.A.">
        <title>A Catalog of Tens of Thousands of Viruses from Human Metagenomes Reveals Hidden Associations with Chronic Diseases.</title>
        <authorList>
            <person name="Tisza M.J."/>
            <person name="Buck C.B."/>
        </authorList>
    </citation>
    <scope>NUCLEOTIDE SEQUENCE</scope>
    <source>
        <strain evidence="2">CtWDo30</strain>
    </source>
</reference>
<organism evidence="2">
    <name type="scientific">Siphoviridae sp. ctWDo30</name>
    <dbReference type="NCBI Taxonomy" id="2826360"/>
    <lineage>
        <taxon>Viruses</taxon>
        <taxon>Duplodnaviria</taxon>
        <taxon>Heunggongvirae</taxon>
        <taxon>Uroviricota</taxon>
        <taxon>Caudoviricetes</taxon>
    </lineage>
</organism>
<evidence type="ECO:0000313" key="2">
    <source>
        <dbReference type="EMBL" id="DAD89697.1"/>
    </source>
</evidence>
<name>A0A8S5N4X3_9CAUD</name>